<feature type="compositionally biased region" description="Low complexity" evidence="1">
    <location>
        <begin position="162"/>
        <end position="173"/>
    </location>
</feature>
<evidence type="ECO:0000256" key="1">
    <source>
        <dbReference type="SAM" id="MobiDB-lite"/>
    </source>
</evidence>
<dbReference type="AlphaFoldDB" id="A0A0N1N131"/>
<protein>
    <submittedName>
        <fullName evidence="2">Uncharacterized protein</fullName>
    </submittedName>
</protein>
<name>A0A0N1N131_9HYPH</name>
<comment type="caution">
    <text evidence="2">The sequence shown here is derived from an EMBL/GenBank/DDBJ whole genome shotgun (WGS) entry which is preliminary data.</text>
</comment>
<dbReference type="PATRIC" id="fig|1526658.3.peg.1375"/>
<gene>
    <name evidence="2" type="ORF">AE618_18790</name>
</gene>
<evidence type="ECO:0000313" key="2">
    <source>
        <dbReference type="EMBL" id="KPH79346.1"/>
    </source>
</evidence>
<reference evidence="2 3" key="1">
    <citation type="submission" date="2015-07" db="EMBL/GenBank/DDBJ databases">
        <title>Whole genome sequencing of Bosea vaviloviae isolated from cave pool.</title>
        <authorList>
            <person name="Tan N.E.H."/>
            <person name="Lee Y.P."/>
            <person name="Gan H.M."/>
            <person name="Barton H."/>
            <person name="Savka M.A."/>
        </authorList>
    </citation>
    <scope>NUCLEOTIDE SEQUENCE [LARGE SCALE GENOMIC DNA]</scope>
    <source>
        <strain evidence="2 3">SD260</strain>
    </source>
</reference>
<feature type="compositionally biased region" description="Basic and acidic residues" evidence="1">
    <location>
        <begin position="191"/>
        <end position="203"/>
    </location>
</feature>
<feature type="compositionally biased region" description="Basic and acidic residues" evidence="1">
    <location>
        <begin position="118"/>
        <end position="127"/>
    </location>
</feature>
<organism evidence="2 3">
    <name type="scientific">Bosea vaviloviae</name>
    <dbReference type="NCBI Taxonomy" id="1526658"/>
    <lineage>
        <taxon>Bacteria</taxon>
        <taxon>Pseudomonadati</taxon>
        <taxon>Pseudomonadota</taxon>
        <taxon>Alphaproteobacteria</taxon>
        <taxon>Hyphomicrobiales</taxon>
        <taxon>Boseaceae</taxon>
        <taxon>Bosea</taxon>
    </lineage>
</organism>
<dbReference type="EMBL" id="LGSZ01000050">
    <property type="protein sequence ID" value="KPH79346.1"/>
    <property type="molecule type" value="Genomic_DNA"/>
</dbReference>
<sequence>MLAIARESLRAKDKATQLHAPVKDRKKSFYEAGNGNPKAMALLESLLKIHGNNEIRALDTAAHCQQALEIFMEEVGEKGHVGNLADMANAAAEGDEGEGDPAGAEPDPNLNTAPGGLPHDESLKRFEANLTQSANRKKAGKALDIPALADGAGKPTRSGKKAATTEADTTEASAPPPPPGDEDDLRPAFLRRKDEEREAAAVH</sequence>
<accession>A0A0N1N131</accession>
<evidence type="ECO:0000313" key="3">
    <source>
        <dbReference type="Proteomes" id="UP000037822"/>
    </source>
</evidence>
<dbReference type="Proteomes" id="UP000037822">
    <property type="component" value="Unassembled WGS sequence"/>
</dbReference>
<feature type="region of interest" description="Disordered" evidence="1">
    <location>
        <begin position="92"/>
        <end position="203"/>
    </location>
</feature>
<proteinExistence type="predicted"/>
<keyword evidence="3" id="KW-1185">Reference proteome</keyword>